<dbReference type="Proteomes" id="UP000536179">
    <property type="component" value="Unassembled WGS sequence"/>
</dbReference>
<name>A0A7W5E4R8_9BACT</name>
<sequence length="106" mass="11126">MTSDDDGHRAIESVAGVDPARALAYSATAVSIATTAESLNTDLLGGQACVNSTNAVRSIILGRLSCHRAVFSKSECRRFQTSPLSRITLFIAMSDPHTANAACKGK</sequence>
<organism evidence="1 2">
    <name type="scientific">Aporhodopirellula rubra</name>
    <dbReference type="NCBI Taxonomy" id="980271"/>
    <lineage>
        <taxon>Bacteria</taxon>
        <taxon>Pseudomonadati</taxon>
        <taxon>Planctomycetota</taxon>
        <taxon>Planctomycetia</taxon>
        <taxon>Pirellulales</taxon>
        <taxon>Pirellulaceae</taxon>
        <taxon>Aporhodopirellula</taxon>
    </lineage>
</organism>
<dbReference type="EMBL" id="JACHXU010000033">
    <property type="protein sequence ID" value="MBB3210181.1"/>
    <property type="molecule type" value="Genomic_DNA"/>
</dbReference>
<dbReference type="AlphaFoldDB" id="A0A7W5E4R8"/>
<keyword evidence="2" id="KW-1185">Reference proteome</keyword>
<gene>
    <name evidence="1" type="ORF">FHS27_006027</name>
</gene>
<evidence type="ECO:0000313" key="2">
    <source>
        <dbReference type="Proteomes" id="UP000536179"/>
    </source>
</evidence>
<accession>A0A7W5E4R8</accession>
<evidence type="ECO:0000313" key="1">
    <source>
        <dbReference type="EMBL" id="MBB3210181.1"/>
    </source>
</evidence>
<comment type="caution">
    <text evidence="1">The sequence shown here is derived from an EMBL/GenBank/DDBJ whole genome shotgun (WGS) entry which is preliminary data.</text>
</comment>
<proteinExistence type="predicted"/>
<protein>
    <submittedName>
        <fullName evidence="1">Uncharacterized protein</fullName>
    </submittedName>
</protein>
<reference evidence="1 2" key="1">
    <citation type="submission" date="2020-08" db="EMBL/GenBank/DDBJ databases">
        <title>Genomic Encyclopedia of Type Strains, Phase III (KMG-III): the genomes of soil and plant-associated and newly described type strains.</title>
        <authorList>
            <person name="Whitman W."/>
        </authorList>
    </citation>
    <scope>NUCLEOTIDE SEQUENCE [LARGE SCALE GENOMIC DNA]</scope>
    <source>
        <strain evidence="1 2">CECT 8075</strain>
    </source>
</reference>